<dbReference type="EMBL" id="JANJQO010001922">
    <property type="protein sequence ID" value="KAJ2968709.1"/>
    <property type="molecule type" value="Genomic_DNA"/>
</dbReference>
<proteinExistence type="predicted"/>
<comment type="caution">
    <text evidence="1">The sequence shown here is derived from an EMBL/GenBank/DDBJ whole genome shotgun (WGS) entry which is preliminary data.</text>
</comment>
<dbReference type="Proteomes" id="UP001143910">
    <property type="component" value="Unassembled WGS sequence"/>
</dbReference>
<name>A0ACC1MR12_9HYPO</name>
<sequence>MEDDSWLQSMSDIEQGSHPSRRFLHALPTGPVKSTEDEQNYVGHGHQSPESAGTPAIQSHIHGGSRFTAINVSSGYRSPTWPTQPHLIGFDGTPNGLIGPSQLHGYPVSSFDESQRFNHSTPASVGIYQTQAHFQSSHQLPHLNTPPASATSFSKINGCSNMVKPELTIQTSSHSYFKENSSEIIKKWFNDTENPVAPPQLYNVPPLQSLAPQSTFNDTASVASGQRLHISPSCLHPSGRSDISSQMSYTSAGEYATHSGKVDGPSRKRLPQESESPAPGSVCFNSQNGAPSISPSVYGSESQYAASSVQSTRPSRLPSPAQSDNNRSAQNALLIECRRKGMSYREIKRIGGFTEAESTLRGRHRMLTKDKENRVRKPEWTENDVSLTRTKYPRILAKKPST</sequence>
<organism evidence="1 2">
    <name type="scientific">Zarea fungicola</name>
    <dbReference type="NCBI Taxonomy" id="93591"/>
    <lineage>
        <taxon>Eukaryota</taxon>
        <taxon>Fungi</taxon>
        <taxon>Dikarya</taxon>
        <taxon>Ascomycota</taxon>
        <taxon>Pezizomycotina</taxon>
        <taxon>Sordariomycetes</taxon>
        <taxon>Hypocreomycetidae</taxon>
        <taxon>Hypocreales</taxon>
        <taxon>Cordycipitaceae</taxon>
        <taxon>Zarea</taxon>
    </lineage>
</organism>
<protein>
    <submittedName>
        <fullName evidence="1">Uncharacterized protein</fullName>
    </submittedName>
</protein>
<evidence type="ECO:0000313" key="2">
    <source>
        <dbReference type="Proteomes" id="UP001143910"/>
    </source>
</evidence>
<keyword evidence="2" id="KW-1185">Reference proteome</keyword>
<gene>
    <name evidence="1" type="ORF">NQ176_g9051</name>
</gene>
<evidence type="ECO:0000313" key="1">
    <source>
        <dbReference type="EMBL" id="KAJ2968709.1"/>
    </source>
</evidence>
<reference evidence="1" key="1">
    <citation type="submission" date="2022-08" db="EMBL/GenBank/DDBJ databases">
        <title>Genome Sequence of Lecanicillium fungicola.</title>
        <authorList>
            <person name="Buettner E."/>
        </authorList>
    </citation>
    <scope>NUCLEOTIDE SEQUENCE</scope>
    <source>
        <strain evidence="1">Babe33</strain>
    </source>
</reference>
<accession>A0ACC1MR12</accession>